<evidence type="ECO:0000256" key="8">
    <source>
        <dbReference type="RuleBase" id="RU000461"/>
    </source>
</evidence>
<dbReference type="PROSITE" id="PS00086">
    <property type="entry name" value="CYTOCHROME_P450"/>
    <property type="match status" value="1"/>
</dbReference>
<keyword evidence="3 8" id="KW-0349">Heme</keyword>
<proteinExistence type="inferred from homology"/>
<evidence type="ECO:0000256" key="7">
    <source>
        <dbReference type="ARBA" id="ARBA00023033"/>
    </source>
</evidence>
<organism evidence="10 11">
    <name type="scientific">Nicrophorus vespilloides</name>
    <name type="common">Boreal carrion beetle</name>
    <dbReference type="NCBI Taxonomy" id="110193"/>
    <lineage>
        <taxon>Eukaryota</taxon>
        <taxon>Metazoa</taxon>
        <taxon>Ecdysozoa</taxon>
        <taxon>Arthropoda</taxon>
        <taxon>Hexapoda</taxon>
        <taxon>Insecta</taxon>
        <taxon>Pterygota</taxon>
        <taxon>Neoptera</taxon>
        <taxon>Endopterygota</taxon>
        <taxon>Coleoptera</taxon>
        <taxon>Polyphaga</taxon>
        <taxon>Staphyliniformia</taxon>
        <taxon>Silphidae</taxon>
        <taxon>Nicrophorinae</taxon>
        <taxon>Nicrophorus</taxon>
    </lineage>
</organism>
<reference evidence="11" key="1">
    <citation type="submission" date="2025-08" db="UniProtKB">
        <authorList>
            <consortium name="RefSeq"/>
        </authorList>
    </citation>
    <scope>IDENTIFICATION</scope>
    <source>
        <tissue evidence="11">Whole Larva</tissue>
    </source>
</reference>
<keyword evidence="9" id="KW-0472">Membrane</keyword>
<evidence type="ECO:0000256" key="3">
    <source>
        <dbReference type="ARBA" id="ARBA00022617"/>
    </source>
</evidence>
<evidence type="ECO:0000256" key="9">
    <source>
        <dbReference type="SAM" id="Phobius"/>
    </source>
</evidence>
<dbReference type="GeneID" id="108568172"/>
<dbReference type="PRINTS" id="PR00385">
    <property type="entry name" value="P450"/>
</dbReference>
<dbReference type="PRINTS" id="PR00463">
    <property type="entry name" value="EP450I"/>
</dbReference>
<keyword evidence="4 8" id="KW-0479">Metal-binding</keyword>
<keyword evidence="9" id="KW-1133">Transmembrane helix</keyword>
<evidence type="ECO:0000256" key="5">
    <source>
        <dbReference type="ARBA" id="ARBA00023002"/>
    </source>
</evidence>
<dbReference type="Gene3D" id="1.10.630.10">
    <property type="entry name" value="Cytochrome P450"/>
    <property type="match status" value="1"/>
</dbReference>
<dbReference type="InterPro" id="IPR001128">
    <property type="entry name" value="Cyt_P450"/>
</dbReference>
<keyword evidence="7 8" id="KW-0503">Monooxygenase</keyword>
<dbReference type="InterPro" id="IPR050196">
    <property type="entry name" value="Cytochrome_P450_Monoox"/>
</dbReference>
<evidence type="ECO:0000256" key="4">
    <source>
        <dbReference type="ARBA" id="ARBA00022723"/>
    </source>
</evidence>
<comment type="similarity">
    <text evidence="2 8">Belongs to the cytochrome P450 family.</text>
</comment>
<evidence type="ECO:0000256" key="6">
    <source>
        <dbReference type="ARBA" id="ARBA00023004"/>
    </source>
</evidence>
<dbReference type="InterPro" id="IPR002401">
    <property type="entry name" value="Cyt_P450_E_grp-I"/>
</dbReference>
<dbReference type="InterPro" id="IPR017972">
    <property type="entry name" value="Cyt_P450_CS"/>
</dbReference>
<gene>
    <name evidence="11" type="primary">LOC108568172</name>
</gene>
<dbReference type="PANTHER" id="PTHR24291:SF187">
    <property type="entry name" value="CYTOCHROME P450 4AE1-RELATED"/>
    <property type="match status" value="1"/>
</dbReference>
<dbReference type="Pfam" id="PF00067">
    <property type="entry name" value="p450"/>
    <property type="match status" value="1"/>
</dbReference>
<dbReference type="CDD" id="cd20628">
    <property type="entry name" value="CYP4"/>
    <property type="match status" value="1"/>
</dbReference>
<comment type="cofactor">
    <cofactor evidence="1">
        <name>heme</name>
        <dbReference type="ChEBI" id="CHEBI:30413"/>
    </cofactor>
</comment>
<sequence length="500" mass="58277">MAYIIVYTLIIIAAAWFAKFLFDVFSVRRKLRNVKTPPDNLLLGESFKFTSTAHFIPALTKYFKHFGNHLNIYHGFLFSFILTADTKFLEHILTSTKILKKSEDYAFFKRWLGEGLLTSTGQKWFRSRKILTPAFHFQILEQFIETFHSKSNILLEKIEKMNGNSFNIYPFVTSYTLDVICETAMGTNVNAQLNAESAYVKSVRTMGEIVARRSFNIFTQNDFLYFFTKDYRTEKKLVAIIHEYTNSVIAQRKKVLESQNIDTKVNELGRKRRLAFLDLMLQSSVDGQILTDEEIRDEVNTFMFAGHDTTASALTFTMFCLAQNTEIQNKVLEELKLIFRNDEDKYRPIVYKDLQEMKYLEMVIKESLRLFPPVPIIAREVDEDINYDGVTLPPGVPLGMFTYGLHRDQNIFPDPEKFDPERFTAENQSKRNAFSYIPFSAGPRNCIGQRFAMFEIKSTLAMVLRRFQLLPVEDFEMILSYEIVLKSKNGVYIKFAERIF</sequence>
<evidence type="ECO:0000313" key="10">
    <source>
        <dbReference type="Proteomes" id="UP000695000"/>
    </source>
</evidence>
<keyword evidence="9" id="KW-0812">Transmembrane</keyword>
<dbReference type="PANTHER" id="PTHR24291">
    <property type="entry name" value="CYTOCHROME P450 FAMILY 4"/>
    <property type="match status" value="1"/>
</dbReference>
<evidence type="ECO:0000256" key="2">
    <source>
        <dbReference type="ARBA" id="ARBA00010617"/>
    </source>
</evidence>
<evidence type="ECO:0000313" key="11">
    <source>
        <dbReference type="RefSeq" id="XP_017784596.1"/>
    </source>
</evidence>
<dbReference type="InterPro" id="IPR036396">
    <property type="entry name" value="Cyt_P450_sf"/>
</dbReference>
<dbReference type="RefSeq" id="XP_017784596.1">
    <property type="nucleotide sequence ID" value="XM_017929107.1"/>
</dbReference>
<protein>
    <submittedName>
        <fullName evidence="11">Cytochrome P450 4c3-like</fullName>
    </submittedName>
</protein>
<accession>A0ABM1NCP6</accession>
<name>A0ABM1NCP6_NICVS</name>
<feature type="transmembrane region" description="Helical" evidence="9">
    <location>
        <begin position="6"/>
        <end position="25"/>
    </location>
</feature>
<keyword evidence="10" id="KW-1185">Reference proteome</keyword>
<dbReference type="Proteomes" id="UP000695000">
    <property type="component" value="Unplaced"/>
</dbReference>
<keyword evidence="6 8" id="KW-0408">Iron</keyword>
<keyword evidence="5 8" id="KW-0560">Oxidoreductase</keyword>
<evidence type="ECO:0000256" key="1">
    <source>
        <dbReference type="ARBA" id="ARBA00001971"/>
    </source>
</evidence>
<dbReference type="SUPFAM" id="SSF48264">
    <property type="entry name" value="Cytochrome P450"/>
    <property type="match status" value="1"/>
</dbReference>